<dbReference type="RefSeq" id="WP_336472087.1">
    <property type="nucleotide sequence ID" value="NZ_JBAWSX010000003.1"/>
</dbReference>
<accession>A0ABU8FI84</accession>
<dbReference type="PROSITE" id="PS50928">
    <property type="entry name" value="ABC_TM1"/>
    <property type="match status" value="1"/>
</dbReference>
<organism evidence="8 9">
    <name type="scientific">Bacillus bruguierae</name>
    <dbReference type="NCBI Taxonomy" id="3127667"/>
    <lineage>
        <taxon>Bacteria</taxon>
        <taxon>Bacillati</taxon>
        <taxon>Bacillota</taxon>
        <taxon>Bacilli</taxon>
        <taxon>Bacillales</taxon>
        <taxon>Bacillaceae</taxon>
        <taxon>Bacillus</taxon>
    </lineage>
</organism>
<sequence>MWRTLKKDKSFIVSVSFLLLFVLASIGNSIFMDGEVRQVSIRFDENGKVEAAPFPPSLEFPIGTDKKGYDLLHRVIEGAKWSIGAAFLIAVIRTIFGIGIGIFIAFYIKRTFRNLEATSDSFTVIPMTLIAFFMLVNVLQFANGEIPPPFYQRIFFQMMVLIVLALPTLSFYFANETKKLLSEAFMHAARTLGGNKWHLIKIHLFPNLRPLFMIVLMQQFVQALILFAHLGVLEIFFGGTIVFSGGESESVSSEWSGLIGLYFRSLSVHPWIPLVPIGCFTLTIIAGNTIVRRMKVAMERQYQPKEQIDEHDKDQRVTITANSFTFYKEG</sequence>
<evidence type="ECO:0000313" key="8">
    <source>
        <dbReference type="EMBL" id="MEI4801395.1"/>
    </source>
</evidence>
<evidence type="ECO:0000256" key="1">
    <source>
        <dbReference type="ARBA" id="ARBA00004141"/>
    </source>
</evidence>
<keyword evidence="3 6" id="KW-0812">Transmembrane</keyword>
<feature type="transmembrane region" description="Helical" evidence="6">
    <location>
        <begin position="220"/>
        <end position="243"/>
    </location>
</feature>
<evidence type="ECO:0000259" key="7">
    <source>
        <dbReference type="PROSITE" id="PS50928"/>
    </source>
</evidence>
<evidence type="ECO:0000256" key="3">
    <source>
        <dbReference type="ARBA" id="ARBA00022692"/>
    </source>
</evidence>
<dbReference type="EMBL" id="JBAWSX010000003">
    <property type="protein sequence ID" value="MEI4801395.1"/>
    <property type="molecule type" value="Genomic_DNA"/>
</dbReference>
<keyword evidence="4 6" id="KW-1133">Transmembrane helix</keyword>
<comment type="similarity">
    <text evidence="6">Belongs to the binding-protein-dependent transport system permease family.</text>
</comment>
<comment type="subcellular location">
    <subcellularLocation>
        <location evidence="6">Cell membrane</location>
        <topology evidence="6">Multi-pass membrane protein</topology>
    </subcellularLocation>
    <subcellularLocation>
        <location evidence="1">Membrane</location>
        <topology evidence="1">Multi-pass membrane protein</topology>
    </subcellularLocation>
</comment>
<evidence type="ECO:0000256" key="2">
    <source>
        <dbReference type="ARBA" id="ARBA00022448"/>
    </source>
</evidence>
<evidence type="ECO:0000313" key="9">
    <source>
        <dbReference type="Proteomes" id="UP001372526"/>
    </source>
</evidence>
<proteinExistence type="inferred from homology"/>
<keyword evidence="2 6" id="KW-0813">Transport</keyword>
<dbReference type="PANTHER" id="PTHR43839">
    <property type="entry name" value="OPPC IN A BINDING PROTEIN-DEPENDENT TRANSPORT SYSTEM"/>
    <property type="match status" value="1"/>
</dbReference>
<dbReference type="Proteomes" id="UP001372526">
    <property type="component" value="Unassembled WGS sequence"/>
</dbReference>
<feature type="domain" description="ABC transmembrane type-1" evidence="7">
    <location>
        <begin position="83"/>
        <end position="284"/>
    </location>
</feature>
<dbReference type="Pfam" id="PF00528">
    <property type="entry name" value="BPD_transp_1"/>
    <property type="match status" value="1"/>
</dbReference>
<dbReference type="InterPro" id="IPR035906">
    <property type="entry name" value="MetI-like_sf"/>
</dbReference>
<evidence type="ECO:0000256" key="5">
    <source>
        <dbReference type="ARBA" id="ARBA00023136"/>
    </source>
</evidence>
<dbReference type="Gene3D" id="1.10.3720.10">
    <property type="entry name" value="MetI-like"/>
    <property type="match status" value="1"/>
</dbReference>
<keyword evidence="9" id="KW-1185">Reference proteome</keyword>
<feature type="transmembrane region" description="Helical" evidence="6">
    <location>
        <begin position="12"/>
        <end position="31"/>
    </location>
</feature>
<feature type="transmembrane region" description="Helical" evidence="6">
    <location>
        <begin position="271"/>
        <end position="291"/>
    </location>
</feature>
<dbReference type="SUPFAM" id="SSF161098">
    <property type="entry name" value="MetI-like"/>
    <property type="match status" value="1"/>
</dbReference>
<name>A0ABU8FI84_9BACI</name>
<feature type="transmembrane region" description="Helical" evidence="6">
    <location>
        <begin position="81"/>
        <end position="108"/>
    </location>
</feature>
<feature type="transmembrane region" description="Helical" evidence="6">
    <location>
        <begin position="120"/>
        <end position="142"/>
    </location>
</feature>
<dbReference type="InterPro" id="IPR000515">
    <property type="entry name" value="MetI-like"/>
</dbReference>
<dbReference type="CDD" id="cd06261">
    <property type="entry name" value="TM_PBP2"/>
    <property type="match status" value="1"/>
</dbReference>
<protein>
    <submittedName>
        <fullName evidence="8">ABC transporter permease subunit</fullName>
    </submittedName>
</protein>
<keyword evidence="5 6" id="KW-0472">Membrane</keyword>
<gene>
    <name evidence="8" type="ORF">WAZ07_08655</name>
</gene>
<feature type="transmembrane region" description="Helical" evidence="6">
    <location>
        <begin position="154"/>
        <end position="174"/>
    </location>
</feature>
<reference evidence="8 9" key="1">
    <citation type="submission" date="2024-01" db="EMBL/GenBank/DDBJ databases">
        <title>Seven novel Bacillus-like species.</title>
        <authorList>
            <person name="Liu G."/>
        </authorList>
    </citation>
    <scope>NUCLEOTIDE SEQUENCE [LARGE SCALE GENOMIC DNA]</scope>
    <source>
        <strain evidence="8 9">FJAT-51639</strain>
    </source>
</reference>
<evidence type="ECO:0000256" key="4">
    <source>
        <dbReference type="ARBA" id="ARBA00022989"/>
    </source>
</evidence>
<evidence type="ECO:0000256" key="6">
    <source>
        <dbReference type="RuleBase" id="RU363032"/>
    </source>
</evidence>
<comment type="caution">
    <text evidence="8">The sequence shown here is derived from an EMBL/GenBank/DDBJ whole genome shotgun (WGS) entry which is preliminary data.</text>
</comment>
<dbReference type="PANTHER" id="PTHR43839:SF3">
    <property type="entry name" value="OLIGOPEPTIDE ABC TRANSPORTER, PERMEASE PROTEIN"/>
    <property type="match status" value="1"/>
</dbReference>